<reference evidence="2 3" key="1">
    <citation type="submission" date="2016-01" db="EMBL/GenBank/DDBJ databases">
        <title>The new phylogeny of the genus Mycobacterium.</title>
        <authorList>
            <person name="Tarcisio F."/>
            <person name="Conor M."/>
            <person name="Antonella G."/>
            <person name="Elisabetta G."/>
            <person name="Giulia F.S."/>
            <person name="Sara T."/>
            <person name="Anna F."/>
            <person name="Clotilde B."/>
            <person name="Roberto B."/>
            <person name="Veronica D.S."/>
            <person name="Fabio R."/>
            <person name="Monica P."/>
            <person name="Olivier J."/>
            <person name="Enrico T."/>
            <person name="Nicola S."/>
        </authorList>
    </citation>
    <scope>NUCLEOTIDE SEQUENCE [LARGE SCALE GENOMIC DNA]</scope>
    <source>
        <strain evidence="2 3">DSM 44153</strain>
    </source>
</reference>
<organism evidence="2 3">
    <name type="scientific">Mycolicibacillus trivialis</name>
    <dbReference type="NCBI Taxonomy" id="1798"/>
    <lineage>
        <taxon>Bacteria</taxon>
        <taxon>Bacillati</taxon>
        <taxon>Actinomycetota</taxon>
        <taxon>Actinomycetes</taxon>
        <taxon>Mycobacteriales</taxon>
        <taxon>Mycobacteriaceae</taxon>
        <taxon>Mycolicibacillus</taxon>
    </lineage>
</organism>
<feature type="coiled-coil region" evidence="1">
    <location>
        <begin position="13"/>
        <end position="40"/>
    </location>
</feature>
<comment type="caution">
    <text evidence="2">The sequence shown here is derived from an EMBL/GenBank/DDBJ whole genome shotgun (WGS) entry which is preliminary data.</text>
</comment>
<proteinExistence type="predicted"/>
<evidence type="ECO:0000313" key="2">
    <source>
        <dbReference type="EMBL" id="ORX06704.1"/>
    </source>
</evidence>
<dbReference type="AlphaFoldDB" id="A0A1X2EMB9"/>
<dbReference type="Proteomes" id="UP000193090">
    <property type="component" value="Unassembled WGS sequence"/>
</dbReference>
<accession>A0A1X2EMB9</accession>
<evidence type="ECO:0000313" key="3">
    <source>
        <dbReference type="Proteomes" id="UP000193090"/>
    </source>
</evidence>
<dbReference type="EMBL" id="LQPZ01000015">
    <property type="protein sequence ID" value="ORX06704.1"/>
    <property type="molecule type" value="Genomic_DNA"/>
</dbReference>
<dbReference type="STRING" id="1798.AWC30_06285"/>
<name>A0A1X2EMB9_9MYCO</name>
<evidence type="ECO:0000256" key="1">
    <source>
        <dbReference type="SAM" id="Coils"/>
    </source>
</evidence>
<gene>
    <name evidence="2" type="ORF">AWC30_06285</name>
</gene>
<dbReference type="RefSeq" id="WP_085109284.1">
    <property type="nucleotide sequence ID" value="NZ_JACKSN010000038.1"/>
</dbReference>
<dbReference type="OrthoDB" id="4731987at2"/>
<sequence length="105" mass="11406">MPGAGRRTELGGKDLVEAVLRDLREAAERWEALVAEAETITYSVDLGDVRAVANTDGRLIGLTLQPGVTADYTHTELADRLNLVFAALREEARADNEARYGGPPR</sequence>
<dbReference type="Pfam" id="PF10921">
    <property type="entry name" value="DUF2710"/>
    <property type="match status" value="1"/>
</dbReference>
<keyword evidence="1" id="KW-0175">Coiled coil</keyword>
<protein>
    <submittedName>
        <fullName evidence="2">Uncharacterized protein</fullName>
    </submittedName>
</protein>
<dbReference type="InterPro" id="IPR024296">
    <property type="entry name" value="DUF2710"/>
</dbReference>
<keyword evidence="3" id="KW-1185">Reference proteome</keyword>